<feature type="signal peptide" evidence="2">
    <location>
        <begin position="1"/>
        <end position="20"/>
    </location>
</feature>
<keyword evidence="2" id="KW-0732">Signal</keyword>
<evidence type="ECO:0008006" key="7">
    <source>
        <dbReference type="Google" id="ProtNLM"/>
    </source>
</evidence>
<evidence type="ECO:0000313" key="5">
    <source>
        <dbReference type="Proteomes" id="UP000039324"/>
    </source>
</evidence>
<evidence type="ECO:0000256" key="2">
    <source>
        <dbReference type="SAM" id="SignalP"/>
    </source>
</evidence>
<sequence length="449" mass="47329">MASWVRSIVVIAIALTTADALTLADGSIIATYDFPKGRTSPFVVNATCRFVASDNDMSGATDRIAIVTVHDTAVNVDTLASTCLSAGCRALALYTPPSTLLQTALELTAWQYVPRNPFPIPIVVLGRADPQQIARLQTDAFVQIASGEFENPAGIALTSIPVKALLSFNVVIFSATILSGFFKLLCFGISSNRKPRAIPFLALLLLGSILLFAAFGLVPHVNLVVFNGQGLPWAFFLYFSYADYGLYALARLAVGLTGQSSAKAATAASKTQTIILHVLLTATVAGTAIAFVAPVVFTGLGRVPLGIVVATGLFMVPGVFFSVMNSRSFVSLVKSLRSPGKNLGVSGLESAARTKFTWRGALALLCGYCTLLGQIVFLSTQHTSPWHYLVARGFEKLAASTHGLCGILLLRNPPSALDLFNGTSTKQSGKAGSVGTPHKAVIVTAKTKS</sequence>
<evidence type="ECO:0000313" key="4">
    <source>
        <dbReference type="EMBL" id="SPQ97738.1"/>
    </source>
</evidence>
<dbReference type="Proteomes" id="UP000290189">
    <property type="component" value="Unassembled WGS sequence"/>
</dbReference>
<dbReference type="Proteomes" id="UP000039324">
    <property type="component" value="Unassembled WGS sequence"/>
</dbReference>
<evidence type="ECO:0000313" key="3">
    <source>
        <dbReference type="EMBL" id="CEO97427.1"/>
    </source>
</evidence>
<evidence type="ECO:0000256" key="1">
    <source>
        <dbReference type="SAM" id="Phobius"/>
    </source>
</evidence>
<evidence type="ECO:0000313" key="6">
    <source>
        <dbReference type="Proteomes" id="UP000290189"/>
    </source>
</evidence>
<dbReference type="AlphaFoldDB" id="A0A0G4IQD6"/>
<proteinExistence type="predicted"/>
<reference evidence="3 5" key="1">
    <citation type="submission" date="2015-02" db="EMBL/GenBank/DDBJ databases">
        <authorList>
            <person name="Chooi Y.-H."/>
        </authorList>
    </citation>
    <scope>NUCLEOTIDE SEQUENCE [LARGE SCALE GENOMIC DNA]</scope>
    <source>
        <strain evidence="3">E3</strain>
    </source>
</reference>
<feature type="transmembrane region" description="Helical" evidence="1">
    <location>
        <begin position="274"/>
        <end position="297"/>
    </location>
</feature>
<feature type="transmembrane region" description="Helical" evidence="1">
    <location>
        <begin position="197"/>
        <end position="218"/>
    </location>
</feature>
<organism evidence="3 5">
    <name type="scientific">Plasmodiophora brassicae</name>
    <name type="common">Clubroot disease agent</name>
    <dbReference type="NCBI Taxonomy" id="37360"/>
    <lineage>
        <taxon>Eukaryota</taxon>
        <taxon>Sar</taxon>
        <taxon>Rhizaria</taxon>
        <taxon>Endomyxa</taxon>
        <taxon>Phytomyxea</taxon>
        <taxon>Plasmodiophorida</taxon>
        <taxon>Plasmodiophoridae</taxon>
        <taxon>Plasmodiophora</taxon>
    </lineage>
</organism>
<keyword evidence="1" id="KW-1133">Transmembrane helix</keyword>
<feature type="transmembrane region" description="Helical" evidence="1">
    <location>
        <begin position="230"/>
        <end position="254"/>
    </location>
</feature>
<feature type="transmembrane region" description="Helical" evidence="1">
    <location>
        <begin position="303"/>
        <end position="324"/>
    </location>
</feature>
<geneLocation type="mitochondrion" evidence="4"/>
<reference evidence="4 6" key="2">
    <citation type="submission" date="2018-03" db="EMBL/GenBank/DDBJ databases">
        <authorList>
            <person name="Fogelqvist J."/>
        </authorList>
    </citation>
    <scope>NUCLEOTIDE SEQUENCE [LARGE SCALE GENOMIC DNA]</scope>
</reference>
<dbReference type="EMBL" id="OVEO01000008">
    <property type="protein sequence ID" value="SPQ97738.1"/>
    <property type="molecule type" value="Genomic_DNA"/>
</dbReference>
<feature type="chain" id="PRO_5035990716" description="G-protein coupled receptors family 3 profile domain-containing protein" evidence="2">
    <location>
        <begin position="21"/>
        <end position="449"/>
    </location>
</feature>
<dbReference type="EMBL" id="CDSF01000079">
    <property type="protein sequence ID" value="CEO97427.1"/>
    <property type="molecule type" value="Genomic_DNA"/>
</dbReference>
<keyword evidence="5" id="KW-1185">Reference proteome</keyword>
<name>A0A0G4IQD6_PLABS</name>
<gene>
    <name evidence="3" type="ORF">PBRA_000772</name>
    <name evidence="4" type="ORF">PLBR_LOCUS4953</name>
</gene>
<protein>
    <recommendedName>
        <fullName evidence="7">G-protein coupled receptors family 3 profile domain-containing protein</fullName>
    </recommendedName>
</protein>
<feature type="transmembrane region" description="Helical" evidence="1">
    <location>
        <begin position="165"/>
        <end position="185"/>
    </location>
</feature>
<keyword evidence="1" id="KW-0812">Transmembrane</keyword>
<keyword evidence="4" id="KW-0496">Mitochondrion</keyword>
<accession>A0A0G4IQD6</accession>
<keyword evidence="1" id="KW-0472">Membrane</keyword>